<evidence type="ECO:0000256" key="2">
    <source>
        <dbReference type="ARBA" id="ARBA00008537"/>
    </source>
</evidence>
<dbReference type="GO" id="GO:0022857">
    <property type="term" value="F:transmembrane transporter activity"/>
    <property type="evidence" value="ECO:0007669"/>
    <property type="project" value="InterPro"/>
</dbReference>
<keyword evidence="7 8" id="KW-0472">Membrane</keyword>
<dbReference type="InterPro" id="IPR036259">
    <property type="entry name" value="MFS_trans_sf"/>
</dbReference>
<evidence type="ECO:0000256" key="1">
    <source>
        <dbReference type="ARBA" id="ARBA00004651"/>
    </source>
</evidence>
<dbReference type="InterPro" id="IPR004638">
    <property type="entry name" value="EmrB-like"/>
</dbReference>
<dbReference type="RefSeq" id="WP_016252189.1">
    <property type="nucleotide sequence ID" value="NZ_AP035890.1"/>
</dbReference>
<dbReference type="CDD" id="cd17321">
    <property type="entry name" value="MFS_MMR_MDR_like"/>
    <property type="match status" value="1"/>
</dbReference>
<evidence type="ECO:0000256" key="5">
    <source>
        <dbReference type="ARBA" id="ARBA00022692"/>
    </source>
</evidence>
<feature type="transmembrane region" description="Helical" evidence="8">
    <location>
        <begin position="403"/>
        <end position="423"/>
    </location>
</feature>
<feature type="transmembrane region" description="Helical" evidence="8">
    <location>
        <begin position="231"/>
        <end position="251"/>
    </location>
</feature>
<dbReference type="InterPro" id="IPR020846">
    <property type="entry name" value="MFS_dom"/>
</dbReference>
<dbReference type="Gene3D" id="1.20.1250.20">
    <property type="entry name" value="MFS general substrate transporter like domains"/>
    <property type="match status" value="1"/>
</dbReference>
<sequence>MPTYQDNPIVQKNRWLILIAVASFTFMSTLDGSIVNIALPVISKDLNIPMNQVEWVVSIYLMTACACLLVFGKLGDSIGKIKVFRLGMIIFTLGSFLCGFNHSLGLLLVARIIQAIGASMTMATNTGIITEVFPMSERGRALGSIGAFVSLGSIAGPGIGGVILGQLPWGYIFWINIPIGILTFILGTKVLPKDIHRSGHPIDTKGFGLFALFIITLFGGIFIGQEIGFTRILPIILFIAAILSFTGFILVEKRVKLPLITFGIFKNQTFSLSLLCATLIFASNFFINVIVPFYLQRTLNLKPSVAGLLMMVFPVVMVVASPLSGLLTDKFGPKYLVISGLTILSITQICYMFLDIHTPIFVYAVITAFVGLGNSLFQSPNNTMVMSSVTRENLGLAGSLNSFARNFGMVVGISLATTILYQAMSLKAGYKVTTYLNQHPEFFIYGMKIAFFGSFLLCFSSLIISIYRLRKI</sequence>
<dbReference type="NCBIfam" id="TIGR00711">
    <property type="entry name" value="efflux_EmrB"/>
    <property type="match status" value="1"/>
</dbReference>
<feature type="transmembrane region" description="Helical" evidence="8">
    <location>
        <begin position="207"/>
        <end position="225"/>
    </location>
</feature>
<proteinExistence type="inferred from homology"/>
<dbReference type="InterPro" id="IPR011701">
    <property type="entry name" value="MFS"/>
</dbReference>
<reference evidence="12" key="1">
    <citation type="submission" date="2017-04" db="EMBL/GenBank/DDBJ databases">
        <title>Function of individual gut microbiota members based on whole genome sequencing of pure cultures obtained from chicken caecum.</title>
        <authorList>
            <person name="Medvecky M."/>
            <person name="Cejkova D."/>
            <person name="Polansky O."/>
            <person name="Karasova D."/>
            <person name="Kubasova T."/>
            <person name="Cizek A."/>
            <person name="Rychlik I."/>
        </authorList>
    </citation>
    <scope>NUCLEOTIDE SEQUENCE [LARGE SCALE GENOMIC DNA]</scope>
    <source>
        <strain evidence="12">An144</strain>
    </source>
</reference>
<feature type="transmembrane region" description="Helical" evidence="8">
    <location>
        <begin position="307"/>
        <end position="328"/>
    </location>
</feature>
<feature type="domain" description="Major facilitator superfamily (MFS) profile" evidence="9">
    <location>
        <begin position="17"/>
        <end position="472"/>
    </location>
</feature>
<accession>A0A1Y4R3H5</accession>
<evidence type="ECO:0000256" key="7">
    <source>
        <dbReference type="ARBA" id="ARBA00023136"/>
    </source>
</evidence>
<keyword evidence="4" id="KW-1003">Cell membrane</keyword>
<dbReference type="EMBL" id="NFLC01000001">
    <property type="protein sequence ID" value="OUQ11890.1"/>
    <property type="molecule type" value="Genomic_DNA"/>
</dbReference>
<feature type="transmembrane region" description="Helical" evidence="8">
    <location>
        <begin position="141"/>
        <end position="163"/>
    </location>
</feature>
<dbReference type="PROSITE" id="PS50850">
    <property type="entry name" value="MFS"/>
    <property type="match status" value="1"/>
</dbReference>
<reference evidence="11" key="2">
    <citation type="journal article" date="2018" name="BMC Genomics">
        <title>Whole genome sequencing and function prediction of 133 gut anaerobes isolated from chicken caecum in pure cultures.</title>
        <authorList>
            <person name="Medvecky M."/>
            <person name="Cejkova D."/>
            <person name="Polansky O."/>
            <person name="Karasova D."/>
            <person name="Kubasova T."/>
            <person name="Cizek A."/>
            <person name="Rychlik I."/>
        </authorList>
    </citation>
    <scope>NUCLEOTIDE SEQUENCE</scope>
    <source>
        <strain evidence="11">An144</strain>
    </source>
</reference>
<evidence type="ECO:0000256" key="8">
    <source>
        <dbReference type="SAM" id="Phobius"/>
    </source>
</evidence>
<evidence type="ECO:0000313" key="13">
    <source>
        <dbReference type="Proteomes" id="UP000588071"/>
    </source>
</evidence>
<feature type="transmembrane region" description="Helical" evidence="8">
    <location>
        <begin position="360"/>
        <end position="377"/>
    </location>
</feature>
<comment type="similarity">
    <text evidence="2">Belongs to the major facilitator superfamily. EmrB family.</text>
</comment>
<gene>
    <name evidence="11" type="ORF">B5E88_00730</name>
    <name evidence="10" type="ORF">HF857_00770</name>
</gene>
<evidence type="ECO:0000256" key="6">
    <source>
        <dbReference type="ARBA" id="ARBA00022989"/>
    </source>
</evidence>
<feature type="transmembrane region" description="Helical" evidence="8">
    <location>
        <begin position="335"/>
        <end position="354"/>
    </location>
</feature>
<feature type="transmembrane region" description="Helical" evidence="8">
    <location>
        <begin position="108"/>
        <end position="129"/>
    </location>
</feature>
<dbReference type="Proteomes" id="UP000588071">
    <property type="component" value="Unassembled WGS sequence"/>
</dbReference>
<keyword evidence="5 8" id="KW-0812">Transmembrane</keyword>
<dbReference type="Pfam" id="PF07690">
    <property type="entry name" value="MFS_1"/>
    <property type="match status" value="2"/>
</dbReference>
<comment type="caution">
    <text evidence="11">The sequence shown here is derived from an EMBL/GenBank/DDBJ whole genome shotgun (WGS) entry which is preliminary data.</text>
</comment>
<dbReference type="EMBL" id="JABAFV010000001">
    <property type="protein sequence ID" value="NME48806.1"/>
    <property type="molecule type" value="Genomic_DNA"/>
</dbReference>
<dbReference type="Gene3D" id="1.20.1720.10">
    <property type="entry name" value="Multidrug resistance protein D"/>
    <property type="match status" value="1"/>
</dbReference>
<reference evidence="10 13" key="3">
    <citation type="submission" date="2020-04" db="EMBL/GenBank/DDBJ databases">
        <authorList>
            <person name="Hitch T.C.A."/>
            <person name="Wylensek D."/>
            <person name="Clavel T."/>
        </authorList>
    </citation>
    <scope>NUCLEOTIDE SEQUENCE [LARGE SCALE GENOMIC DNA]</scope>
    <source>
        <strain evidence="10 13">WCA-380-WT-3C</strain>
    </source>
</reference>
<dbReference type="PANTHER" id="PTHR42718">
    <property type="entry name" value="MAJOR FACILITATOR SUPERFAMILY MULTIDRUG TRANSPORTER MFSC"/>
    <property type="match status" value="1"/>
</dbReference>
<keyword evidence="6 8" id="KW-1133">Transmembrane helix</keyword>
<evidence type="ECO:0000313" key="11">
    <source>
        <dbReference type="EMBL" id="OUQ11890.1"/>
    </source>
</evidence>
<evidence type="ECO:0000256" key="3">
    <source>
        <dbReference type="ARBA" id="ARBA00022448"/>
    </source>
</evidence>
<dbReference type="GeneID" id="60871694"/>
<evidence type="ECO:0000256" key="4">
    <source>
        <dbReference type="ARBA" id="ARBA00022475"/>
    </source>
</evidence>
<dbReference type="PRINTS" id="PR01036">
    <property type="entry name" value="TCRTETB"/>
</dbReference>
<feature type="transmembrane region" description="Helical" evidence="8">
    <location>
        <begin position="443"/>
        <end position="467"/>
    </location>
</feature>
<evidence type="ECO:0000313" key="10">
    <source>
        <dbReference type="EMBL" id="NME48806.1"/>
    </source>
</evidence>
<feature type="transmembrane region" description="Helical" evidence="8">
    <location>
        <begin position="272"/>
        <end position="295"/>
    </location>
</feature>
<dbReference type="SUPFAM" id="SSF103473">
    <property type="entry name" value="MFS general substrate transporter"/>
    <property type="match status" value="1"/>
</dbReference>
<feature type="transmembrane region" description="Helical" evidence="8">
    <location>
        <begin position="15"/>
        <end position="43"/>
    </location>
</feature>
<dbReference type="GO" id="GO:0005886">
    <property type="term" value="C:plasma membrane"/>
    <property type="evidence" value="ECO:0007669"/>
    <property type="project" value="UniProtKB-SubCell"/>
</dbReference>
<feature type="transmembrane region" description="Helical" evidence="8">
    <location>
        <begin position="55"/>
        <end position="71"/>
    </location>
</feature>
<organism evidence="11 12">
    <name type="scientific">Enterococcus cecorum</name>
    <dbReference type="NCBI Taxonomy" id="44008"/>
    <lineage>
        <taxon>Bacteria</taxon>
        <taxon>Bacillati</taxon>
        <taxon>Bacillota</taxon>
        <taxon>Bacilli</taxon>
        <taxon>Lactobacillales</taxon>
        <taxon>Enterococcaceae</taxon>
        <taxon>Enterococcus</taxon>
    </lineage>
</organism>
<evidence type="ECO:0000259" key="9">
    <source>
        <dbReference type="PROSITE" id="PS50850"/>
    </source>
</evidence>
<dbReference type="Proteomes" id="UP000196074">
    <property type="component" value="Unassembled WGS sequence"/>
</dbReference>
<dbReference type="AlphaFoldDB" id="A0A1Y4R3H5"/>
<dbReference type="PANTHER" id="PTHR42718:SF9">
    <property type="entry name" value="MAJOR FACILITATOR SUPERFAMILY MULTIDRUG TRANSPORTER MFSC"/>
    <property type="match status" value="1"/>
</dbReference>
<protein>
    <submittedName>
        <fullName evidence="11">MFS transporter</fullName>
    </submittedName>
</protein>
<evidence type="ECO:0000313" key="12">
    <source>
        <dbReference type="Proteomes" id="UP000196074"/>
    </source>
</evidence>
<keyword evidence="3" id="KW-0813">Transport</keyword>
<comment type="subcellular location">
    <subcellularLocation>
        <location evidence="1">Cell membrane</location>
        <topology evidence="1">Multi-pass membrane protein</topology>
    </subcellularLocation>
</comment>
<feature type="transmembrane region" description="Helical" evidence="8">
    <location>
        <begin position="169"/>
        <end position="187"/>
    </location>
</feature>
<name>A0A1Y4R3H5_9ENTE</name>
<feature type="transmembrane region" description="Helical" evidence="8">
    <location>
        <begin position="83"/>
        <end position="102"/>
    </location>
</feature>